<comment type="similarity">
    <text evidence="1">Belongs to the helicase family.</text>
</comment>
<protein>
    <recommendedName>
        <fullName evidence="1">ATP-dependent DNA helicase</fullName>
        <ecNumber evidence="1">5.6.2.3</ecNumber>
    </recommendedName>
</protein>
<dbReference type="Gene3D" id="3.40.50.300">
    <property type="entry name" value="P-loop containing nucleotide triphosphate hydrolases"/>
    <property type="match status" value="1"/>
</dbReference>
<dbReference type="GO" id="GO:0016787">
    <property type="term" value="F:hydrolase activity"/>
    <property type="evidence" value="ECO:0007669"/>
    <property type="project" value="UniProtKB-KW"/>
</dbReference>
<dbReference type="SUPFAM" id="SSF52540">
    <property type="entry name" value="P-loop containing nucleoside triphosphate hydrolases"/>
    <property type="match status" value="1"/>
</dbReference>
<evidence type="ECO:0000313" key="3">
    <source>
        <dbReference type="EMBL" id="VDN02134.1"/>
    </source>
</evidence>
<sequence length="109" mass="11505">SHVKLIIPTLMFEQKGICDQIMQTVSKGVGEIFFFDAPGGIGKTLLIRLILAINRSQILALASSGIAATLLSSGRTAHSALKLLLTAKRSISSNILSSIAGNWERKGAG</sequence>
<dbReference type="GO" id="GO:0043139">
    <property type="term" value="F:5'-3' DNA helicase activity"/>
    <property type="evidence" value="ECO:0007669"/>
    <property type="project" value="UniProtKB-EC"/>
</dbReference>
<dbReference type="GO" id="GO:0006310">
    <property type="term" value="P:DNA recombination"/>
    <property type="evidence" value="ECO:0007669"/>
    <property type="project" value="UniProtKB-KW"/>
</dbReference>
<evidence type="ECO:0000259" key="2">
    <source>
        <dbReference type="Pfam" id="PF05970"/>
    </source>
</evidence>
<keyword evidence="1" id="KW-0234">DNA repair</keyword>
<dbReference type="EC" id="5.6.2.3" evidence="1"/>
<dbReference type="Pfam" id="PF05970">
    <property type="entry name" value="PIF1"/>
    <property type="match status" value="1"/>
</dbReference>
<dbReference type="InterPro" id="IPR010285">
    <property type="entry name" value="DNA_helicase_pif1-like_DEAD"/>
</dbReference>
<evidence type="ECO:0000313" key="4">
    <source>
        <dbReference type="Proteomes" id="UP000271087"/>
    </source>
</evidence>
<feature type="domain" description="DNA helicase Pif1-like DEAD-box helicase" evidence="2">
    <location>
        <begin position="10"/>
        <end position="88"/>
    </location>
</feature>
<keyword evidence="4" id="KW-1185">Reference proteome</keyword>
<keyword evidence="1" id="KW-0233">DNA recombination</keyword>
<comment type="catalytic activity">
    <reaction evidence="1">
        <text>ATP + H2O = ADP + phosphate + H(+)</text>
        <dbReference type="Rhea" id="RHEA:13065"/>
        <dbReference type="ChEBI" id="CHEBI:15377"/>
        <dbReference type="ChEBI" id="CHEBI:15378"/>
        <dbReference type="ChEBI" id="CHEBI:30616"/>
        <dbReference type="ChEBI" id="CHEBI:43474"/>
        <dbReference type="ChEBI" id="CHEBI:456216"/>
        <dbReference type="EC" id="5.6.2.3"/>
    </reaction>
</comment>
<keyword evidence="1" id="KW-0227">DNA damage</keyword>
<dbReference type="STRING" id="42157.A0A182EZ52"/>
<keyword evidence="1" id="KW-0378">Hydrolase</keyword>
<name>A0A182EZ52_ONCOC</name>
<keyword evidence="1" id="KW-0067">ATP-binding</keyword>
<keyword evidence="1" id="KW-0347">Helicase</keyword>
<reference evidence="5" key="1">
    <citation type="submission" date="2016-06" db="UniProtKB">
        <authorList>
            <consortium name="WormBaseParasite"/>
        </authorList>
    </citation>
    <scope>IDENTIFICATION</scope>
</reference>
<accession>A0A182EZ52</accession>
<dbReference type="GO" id="GO:0006281">
    <property type="term" value="P:DNA repair"/>
    <property type="evidence" value="ECO:0007669"/>
    <property type="project" value="UniProtKB-KW"/>
</dbReference>
<dbReference type="Proteomes" id="UP000271087">
    <property type="component" value="Unassembled WGS sequence"/>
</dbReference>
<organism evidence="5">
    <name type="scientific">Onchocerca ochengi</name>
    <name type="common">Filarial nematode worm</name>
    <dbReference type="NCBI Taxonomy" id="42157"/>
    <lineage>
        <taxon>Eukaryota</taxon>
        <taxon>Metazoa</taxon>
        <taxon>Ecdysozoa</taxon>
        <taxon>Nematoda</taxon>
        <taxon>Chromadorea</taxon>
        <taxon>Rhabditida</taxon>
        <taxon>Spirurina</taxon>
        <taxon>Spiruromorpha</taxon>
        <taxon>Filarioidea</taxon>
        <taxon>Onchocercidae</taxon>
        <taxon>Onchocerca</taxon>
    </lineage>
</organism>
<dbReference type="AlphaFoldDB" id="A0A182EZ52"/>
<dbReference type="WBParaSite" id="nOo.2.0.1.t13461-RA">
    <property type="protein sequence ID" value="nOo.2.0.1.t13461-RA"/>
    <property type="gene ID" value="nOo.2.0.1.g13461"/>
</dbReference>
<dbReference type="InterPro" id="IPR027417">
    <property type="entry name" value="P-loop_NTPase"/>
</dbReference>
<dbReference type="OrthoDB" id="10032644at2759"/>
<gene>
    <name evidence="3" type="ORF">NOO_LOCUS13461</name>
</gene>
<comment type="cofactor">
    <cofactor evidence="1">
        <name>Mg(2+)</name>
        <dbReference type="ChEBI" id="CHEBI:18420"/>
    </cofactor>
</comment>
<dbReference type="PANTHER" id="PTHR10492">
    <property type="match status" value="1"/>
</dbReference>
<proteinExistence type="inferred from homology"/>
<evidence type="ECO:0000256" key="1">
    <source>
        <dbReference type="RuleBase" id="RU363044"/>
    </source>
</evidence>
<reference evidence="3 4" key="2">
    <citation type="submission" date="2018-08" db="EMBL/GenBank/DDBJ databases">
        <authorList>
            <person name="Laetsch R D."/>
            <person name="Stevens L."/>
            <person name="Kumar S."/>
            <person name="Blaxter L. M."/>
        </authorList>
    </citation>
    <scope>NUCLEOTIDE SEQUENCE [LARGE SCALE GENOMIC DNA]</scope>
</reference>
<evidence type="ECO:0000313" key="5">
    <source>
        <dbReference type="WBParaSite" id="nOo.2.0.1.t13461-RA"/>
    </source>
</evidence>
<dbReference type="PANTHER" id="PTHR10492:SF57">
    <property type="entry name" value="ATP-DEPENDENT DNA HELICASE"/>
    <property type="match status" value="1"/>
</dbReference>
<keyword evidence="1" id="KW-0547">Nucleotide-binding</keyword>
<dbReference type="EMBL" id="UYRW01015585">
    <property type="protein sequence ID" value="VDN02134.1"/>
    <property type="molecule type" value="Genomic_DNA"/>
</dbReference>
<dbReference type="GO" id="GO:0005524">
    <property type="term" value="F:ATP binding"/>
    <property type="evidence" value="ECO:0007669"/>
    <property type="project" value="UniProtKB-KW"/>
</dbReference>
<dbReference type="GO" id="GO:0000723">
    <property type="term" value="P:telomere maintenance"/>
    <property type="evidence" value="ECO:0007669"/>
    <property type="project" value="InterPro"/>
</dbReference>